<dbReference type="PANTHER" id="PTHR37309">
    <property type="entry name" value="SLR0284 PROTEIN"/>
    <property type="match status" value="1"/>
</dbReference>
<dbReference type="Pfam" id="PF04020">
    <property type="entry name" value="Phage_holin_4_2"/>
    <property type="match status" value="1"/>
</dbReference>
<dbReference type="EMBL" id="NFHO01000004">
    <property type="protein sequence ID" value="OUN43341.1"/>
    <property type="molecule type" value="Genomic_DNA"/>
</dbReference>
<keyword evidence="2" id="KW-1185">Reference proteome</keyword>
<protein>
    <submittedName>
        <fullName evidence="1">Uncharacterized protein</fullName>
    </submittedName>
</protein>
<gene>
    <name evidence="1" type="ORF">B5G21_04175</name>
</gene>
<evidence type="ECO:0000313" key="1">
    <source>
        <dbReference type="EMBL" id="OUN43341.1"/>
    </source>
</evidence>
<dbReference type="RefSeq" id="WP_019127939.1">
    <property type="nucleotide sequence ID" value="NZ_CALUIC010000010.1"/>
</dbReference>
<name>A0A1Y3U3L4_9ACTN</name>
<dbReference type="InterPro" id="IPR007165">
    <property type="entry name" value="Phage_holin_4_2"/>
</dbReference>
<dbReference type="AlphaFoldDB" id="A0A1Y3U3L4"/>
<sequence length="120" mass="12899">MTFLLNWLFTSIAIAIADWFVPGIFVLGTVEPWLCYIFTGLFLSLVNSLVKPIITVLALPLTIITLGLFQLMVNGLMLQLASSLSLNLLGSGIVAANFVSAFVGAIIVSIMCTILGVKKH</sequence>
<accession>A0A1Y3U3L4</accession>
<evidence type="ECO:0000313" key="2">
    <source>
        <dbReference type="Proteomes" id="UP000196560"/>
    </source>
</evidence>
<proteinExistence type="predicted"/>
<organism evidence="1 2">
    <name type="scientific">Enorma massiliensis</name>
    <dbReference type="NCBI Taxonomy" id="1472761"/>
    <lineage>
        <taxon>Bacteria</taxon>
        <taxon>Bacillati</taxon>
        <taxon>Actinomycetota</taxon>
        <taxon>Coriobacteriia</taxon>
        <taxon>Coriobacteriales</taxon>
        <taxon>Coriobacteriaceae</taxon>
        <taxon>Enorma</taxon>
    </lineage>
</organism>
<dbReference type="GeneID" id="98652905"/>
<comment type="caution">
    <text evidence="1">The sequence shown here is derived from an EMBL/GenBank/DDBJ whole genome shotgun (WGS) entry which is preliminary data.</text>
</comment>
<dbReference type="eggNOG" id="COG1950">
    <property type="taxonomic scope" value="Bacteria"/>
</dbReference>
<dbReference type="Proteomes" id="UP000196560">
    <property type="component" value="Unassembled WGS sequence"/>
</dbReference>
<reference evidence="2" key="1">
    <citation type="submission" date="2017-04" db="EMBL/GenBank/DDBJ databases">
        <title>Function of individual gut microbiota members based on whole genome sequencing of pure cultures obtained from chicken caecum.</title>
        <authorList>
            <person name="Medvecky M."/>
            <person name="Cejkova D."/>
            <person name="Polansky O."/>
            <person name="Karasova D."/>
            <person name="Kubasova T."/>
            <person name="Cizek A."/>
            <person name="Rychlik I."/>
        </authorList>
    </citation>
    <scope>NUCLEOTIDE SEQUENCE [LARGE SCALE GENOMIC DNA]</scope>
    <source>
        <strain evidence="2">An70</strain>
    </source>
</reference>
<dbReference type="PANTHER" id="PTHR37309:SF1">
    <property type="entry name" value="SLR0284 PROTEIN"/>
    <property type="match status" value="1"/>
</dbReference>